<evidence type="ECO:0000313" key="7">
    <source>
        <dbReference type="EMBL" id="SDC13397.1"/>
    </source>
</evidence>
<evidence type="ECO:0000313" key="10">
    <source>
        <dbReference type="Proteomes" id="UP000324896"/>
    </source>
</evidence>
<dbReference type="GO" id="GO:0005886">
    <property type="term" value="C:plasma membrane"/>
    <property type="evidence" value="ECO:0007669"/>
    <property type="project" value="InterPro"/>
</dbReference>
<dbReference type="EMBL" id="SOEF01000009">
    <property type="protein sequence ID" value="TDX45234.1"/>
    <property type="molecule type" value="Genomic_DNA"/>
</dbReference>
<name>A0A1G6J3Y9_9FIRM</name>
<dbReference type="Proteomes" id="UP000295472">
    <property type="component" value="Unassembled WGS sequence"/>
</dbReference>
<dbReference type="GO" id="GO:0009306">
    <property type="term" value="P:protein secretion"/>
    <property type="evidence" value="ECO:0007669"/>
    <property type="project" value="InterPro"/>
</dbReference>
<keyword evidence="2 5" id="KW-0812">Transmembrane</keyword>
<accession>A0A1G6J3Y9</accession>
<dbReference type="InterPro" id="IPR007452">
    <property type="entry name" value="TamB_C"/>
</dbReference>
<keyword evidence="3 5" id="KW-1133">Transmembrane helix</keyword>
<comment type="subcellular location">
    <subcellularLocation>
        <location evidence="1">Membrane</location>
        <topology evidence="1">Single-pass membrane protein</topology>
    </subcellularLocation>
</comment>
<dbReference type="Pfam" id="PF04357">
    <property type="entry name" value="TamB"/>
    <property type="match status" value="1"/>
</dbReference>
<dbReference type="RefSeq" id="WP_134058865.1">
    <property type="nucleotide sequence ID" value="NZ_FMYT01000002.1"/>
</dbReference>
<evidence type="ECO:0000256" key="3">
    <source>
        <dbReference type="ARBA" id="ARBA00022989"/>
    </source>
</evidence>
<dbReference type="EMBL" id="FMYT01000002">
    <property type="protein sequence ID" value="SDC13397.1"/>
    <property type="molecule type" value="Genomic_DNA"/>
</dbReference>
<proteinExistence type="predicted"/>
<dbReference type="GO" id="GO:0097347">
    <property type="term" value="C:TAM protein secretion complex"/>
    <property type="evidence" value="ECO:0007669"/>
    <property type="project" value="TreeGrafter"/>
</dbReference>
<evidence type="ECO:0000313" key="9">
    <source>
        <dbReference type="Proteomes" id="UP000295472"/>
    </source>
</evidence>
<evidence type="ECO:0000256" key="2">
    <source>
        <dbReference type="ARBA" id="ARBA00022692"/>
    </source>
</evidence>
<sequence length="1478" mass="165916">MNKQIKYLLGVLILMLIAAYFLSLLSGLPQYFKNDIIAFLEERFSGEISFSSVSLWPLNRLRLESFSFADQNGNLVKIEQLNLDYNFNFSDFDNLIKISFLEAENAEIILTGDFSAVEKGSQSANLNNQNSEAGEFKLASFDLPKFLGDINVNLVNSKLTIKNEDYDLELSNLNLGAAAQSSKDYVLNLSTSIFIDQLSYNNFKLNDFEAEKLELQLKRESESADLYFKTDNLAVNSMVNLLEQKNYNFEGFNIDLNTLTGLFSAKGEIKFAKNKILNYKSEIDFSELKMTAFYQRQNQSENFNLSFNDLKLVLSGPEFNLAAADNSFLLDGNLVDFSFKLDQNYQYQLELAAANFNYNYDLLKPELSSGNISFALKVEGDQQQLKRAQADITAENVVSKYAELQNSHLIVKLVDKEIFVEKAEFELANNSKLNLQASYNLQDGNYLLSAEAAEMKISNNLISLLEEYNLAADYLNQLRKIEDDSLDFILDIAGYYNHESGISAAGDLDFDFSFVEEESEIQLESKFWYTDQKLFFDSLKLISDFAYLDLLGEIDFAAENFDLRYAAKNIEPAFLNQLFDLNLNYLTEINPTINYIEGHLADSFSNPTFSLDLEMDELRYQNYVLKDIKMRADYADDKLELAEAKASVSQALLRAKGKITDLTGTAAVDFNIRSENLYFQDIAAAAGTEIPLTGQLQLNADLSGPLRDYDLDFSINTSNPAFTFGDREFELSNLSSNIKKENGNFKIENFSFKYQNLNFKADGIYNPAAGFDLNYQLTGLEIQSYLNSYPNLTEKITGSLNLNGSLNGPLEALSLNFKLGSEALYFDGFELDIQENNFEYSFQADQLDINQFNFSFASGSYQITGEAFDFNTVPQSKLNFKLLEVPTEEFFQKYLTFYPFAQEVILKGESEIETNGSEYNIFLDIAAYLGQSAQSSFAINGEIGKEIALNFSGSELPLAVAVDQYGFNLDLQSDLDLSGNISGGLMTPVLNLSHTLTNIEINETIIESITGDILVENRRRFSASETVNFSEGGNLTLDGSYSLNDKQLSLTSDLQSLPLAFILSFFGEEISSDGHLNGNLRAEGNIDDLQFSGELAARGETLEVGIWSPIKNFEAEINFQNEKALLQNVNGQFGEGRFEIGGAFNLLDSDNFWDLTLTGQDLYFDYGSLTGNFDSQLSFSGSLQDPLLAGELQIFDFIIGIPFKWPAGGGKTGAEADGAGGNTFIPRIDLKLVPGNNVRVKNNNMDILVQNGDLHLDFNHRRENRLMMEGRLRSSEGRFTYYNSRFTLNSAEITFTPVDEGDIPNLLVNATTYAGGREINIILNGPANNMRISFSSNPEMTEEEILNLLSSRGALGSAIIGGENIGIQQIILQELIRIASGFLQENLISGIESDFKTVLSLDRIEIDTLQYGTEREVAIYLGKNLSQRFYLEYAAFFGEEERNNEISFQYRLNEITTLKGSYLGEDEYQITLENEIEF</sequence>
<dbReference type="PANTHER" id="PTHR36985:SF1">
    <property type="entry name" value="TRANSLOCATION AND ASSEMBLY MODULE SUBUNIT TAMB"/>
    <property type="match status" value="1"/>
</dbReference>
<evidence type="ECO:0000313" key="8">
    <source>
        <dbReference type="EMBL" id="TDX45234.1"/>
    </source>
</evidence>
<dbReference type="GeneID" id="57012352"/>
<evidence type="ECO:0000256" key="1">
    <source>
        <dbReference type="ARBA" id="ARBA00004167"/>
    </source>
</evidence>
<protein>
    <submittedName>
        <fullName evidence="7">Translocation and assembly module TamB</fullName>
    </submittedName>
</protein>
<dbReference type="PANTHER" id="PTHR36985">
    <property type="entry name" value="TRANSLOCATION AND ASSEMBLY MODULE SUBUNIT TAMB"/>
    <property type="match status" value="1"/>
</dbReference>
<feature type="domain" description="Translocation and assembly module TamB C-terminal" evidence="6">
    <location>
        <begin position="1129"/>
        <end position="1462"/>
    </location>
</feature>
<reference evidence="7 10" key="1">
    <citation type="submission" date="2016-10" db="EMBL/GenBank/DDBJ databases">
        <authorList>
            <person name="Varghese N."/>
            <person name="Submissions S."/>
        </authorList>
    </citation>
    <scope>NUCLEOTIDE SEQUENCE [LARGE SCALE GENOMIC DNA]</scope>
    <source>
        <strain evidence="7 10">WG10</strain>
    </source>
</reference>
<evidence type="ECO:0000256" key="4">
    <source>
        <dbReference type="ARBA" id="ARBA00023136"/>
    </source>
</evidence>
<evidence type="ECO:0000259" key="6">
    <source>
        <dbReference type="Pfam" id="PF04357"/>
    </source>
</evidence>
<dbReference type="Proteomes" id="UP000324896">
    <property type="component" value="Unassembled WGS sequence"/>
</dbReference>
<organism evidence="7 10">
    <name type="scientific">Halanaerobium congolense</name>
    <dbReference type="NCBI Taxonomy" id="54121"/>
    <lineage>
        <taxon>Bacteria</taxon>
        <taxon>Bacillati</taxon>
        <taxon>Bacillota</taxon>
        <taxon>Clostridia</taxon>
        <taxon>Halanaerobiales</taxon>
        <taxon>Halanaerobiaceae</taxon>
        <taxon>Halanaerobium</taxon>
    </lineage>
</organism>
<feature type="transmembrane region" description="Helical" evidence="5">
    <location>
        <begin position="7"/>
        <end position="28"/>
    </location>
</feature>
<reference evidence="8 9" key="2">
    <citation type="submission" date="2019-03" db="EMBL/GenBank/DDBJ databases">
        <title>Subsurface microbial communities from deep shales in Ohio and West Virginia, USA.</title>
        <authorList>
            <person name="Wrighton K."/>
        </authorList>
    </citation>
    <scope>NUCLEOTIDE SEQUENCE [LARGE SCALE GENOMIC DNA]</scope>
    <source>
        <strain evidence="8 9">DSMZ 11287</strain>
    </source>
</reference>
<keyword evidence="4 5" id="KW-0472">Membrane</keyword>
<gene>
    <name evidence="8" type="ORF">C7954_10930</name>
    <name evidence="7" type="ORF">SAMN04488597_102172</name>
</gene>
<evidence type="ECO:0000256" key="5">
    <source>
        <dbReference type="SAM" id="Phobius"/>
    </source>
</evidence>